<evidence type="ECO:0008006" key="4">
    <source>
        <dbReference type="Google" id="ProtNLM"/>
    </source>
</evidence>
<dbReference type="RefSeq" id="WP_144683216.1">
    <property type="nucleotide sequence ID" value="NZ_VLLC01000006.1"/>
</dbReference>
<proteinExistence type="predicted"/>
<feature type="signal peptide" evidence="1">
    <location>
        <begin position="1"/>
        <end position="21"/>
    </location>
</feature>
<dbReference type="OrthoDB" id="363007at2"/>
<protein>
    <recommendedName>
        <fullName evidence="4">Nickel transport protein</fullName>
    </recommendedName>
</protein>
<reference evidence="2 3" key="1">
    <citation type="submission" date="2019-07" db="EMBL/GenBank/DDBJ databases">
        <title>Genome sequencing of 100 strains of the haloalkaliphilic chemolithoautotrophic sulfur-oxidizing bacterium Thioalkalivibrio.</title>
        <authorList>
            <person name="Muyzer G."/>
        </authorList>
    </citation>
    <scope>NUCLEOTIDE SEQUENCE [LARGE SCALE GENOMIC DNA]</scope>
    <source>
        <strain evidence="2 3">ASO4-4</strain>
    </source>
</reference>
<evidence type="ECO:0000256" key="1">
    <source>
        <dbReference type="SAM" id="SignalP"/>
    </source>
</evidence>
<keyword evidence="3" id="KW-1185">Reference proteome</keyword>
<dbReference type="EMBL" id="VLLC01000006">
    <property type="protein sequence ID" value="TWI74191.1"/>
    <property type="molecule type" value="Genomic_DNA"/>
</dbReference>
<sequence length="104" mass="11337">MPYKSFLFTLMLLASAPLAHAHRAMVLCSDNGDNTITCQGGFSDGSSAAGVAMRIESTDKRVLMQGRMGEDSEFTFEKPRIPFVVVFDAGADHRVTLPGRQISR</sequence>
<dbReference type="Proteomes" id="UP000318307">
    <property type="component" value="Unassembled WGS sequence"/>
</dbReference>
<comment type="caution">
    <text evidence="2">The sequence shown here is derived from an EMBL/GenBank/DDBJ whole genome shotgun (WGS) entry which is preliminary data.</text>
</comment>
<dbReference type="AlphaFoldDB" id="A0A562RYK4"/>
<organism evidence="2 3">
    <name type="scientific">Desulfobotulus alkaliphilus</name>
    <dbReference type="NCBI Taxonomy" id="622671"/>
    <lineage>
        <taxon>Bacteria</taxon>
        <taxon>Pseudomonadati</taxon>
        <taxon>Thermodesulfobacteriota</taxon>
        <taxon>Desulfobacteria</taxon>
        <taxon>Desulfobacterales</taxon>
        <taxon>Desulfobacteraceae</taxon>
        <taxon>Desulfobotulus</taxon>
    </lineage>
</organism>
<gene>
    <name evidence="2" type="ORF">LZ24_01131</name>
</gene>
<keyword evidence="1" id="KW-0732">Signal</keyword>
<evidence type="ECO:0000313" key="2">
    <source>
        <dbReference type="EMBL" id="TWI74191.1"/>
    </source>
</evidence>
<accession>A0A562RYK4</accession>
<feature type="chain" id="PRO_5021992029" description="Nickel transport protein" evidence="1">
    <location>
        <begin position="22"/>
        <end position="104"/>
    </location>
</feature>
<name>A0A562RYK4_9BACT</name>
<evidence type="ECO:0000313" key="3">
    <source>
        <dbReference type="Proteomes" id="UP000318307"/>
    </source>
</evidence>